<reference evidence="2" key="2">
    <citation type="submission" date="2023-05" db="EMBL/GenBank/DDBJ databases">
        <authorList>
            <consortium name="Lawrence Berkeley National Laboratory"/>
            <person name="Steindorff A."/>
            <person name="Hensen N."/>
            <person name="Bonometti L."/>
            <person name="Westerberg I."/>
            <person name="Brannstrom I.O."/>
            <person name="Guillou S."/>
            <person name="Cros-Aarteil S."/>
            <person name="Calhoun S."/>
            <person name="Haridas S."/>
            <person name="Kuo A."/>
            <person name="Mondo S."/>
            <person name="Pangilinan J."/>
            <person name="Riley R."/>
            <person name="Labutti K."/>
            <person name="Andreopoulos B."/>
            <person name="Lipzen A."/>
            <person name="Chen C."/>
            <person name="Yanf M."/>
            <person name="Daum C."/>
            <person name="Ng V."/>
            <person name="Clum A."/>
            <person name="Ohm R."/>
            <person name="Martin F."/>
            <person name="Silar P."/>
            <person name="Natvig D."/>
            <person name="Lalanne C."/>
            <person name="Gautier V."/>
            <person name="Ament-Velasquez S.L."/>
            <person name="Kruys A."/>
            <person name="Hutchinson M.I."/>
            <person name="Powell A.J."/>
            <person name="Barry K."/>
            <person name="Miller A.N."/>
            <person name="Grigoriev I.V."/>
            <person name="Debuchy R."/>
            <person name="Gladieux P."/>
            <person name="Thoren M.H."/>
            <person name="Johannesson H."/>
        </authorList>
    </citation>
    <scope>NUCLEOTIDE SEQUENCE</scope>
    <source>
        <strain evidence="2">CBS 731.68</strain>
    </source>
</reference>
<name>A0AAN6YZU2_9PEZI</name>
<protein>
    <submittedName>
        <fullName evidence="2">Uncharacterized protein</fullName>
    </submittedName>
</protein>
<reference evidence="2" key="1">
    <citation type="journal article" date="2023" name="Mol. Phylogenet. Evol.">
        <title>Genome-scale phylogeny and comparative genomics of the fungal order Sordariales.</title>
        <authorList>
            <person name="Hensen N."/>
            <person name="Bonometti L."/>
            <person name="Westerberg I."/>
            <person name="Brannstrom I.O."/>
            <person name="Guillou S."/>
            <person name="Cros-Aarteil S."/>
            <person name="Calhoun S."/>
            <person name="Haridas S."/>
            <person name="Kuo A."/>
            <person name="Mondo S."/>
            <person name="Pangilinan J."/>
            <person name="Riley R."/>
            <person name="LaButti K."/>
            <person name="Andreopoulos B."/>
            <person name="Lipzen A."/>
            <person name="Chen C."/>
            <person name="Yan M."/>
            <person name="Daum C."/>
            <person name="Ng V."/>
            <person name="Clum A."/>
            <person name="Steindorff A."/>
            <person name="Ohm R.A."/>
            <person name="Martin F."/>
            <person name="Silar P."/>
            <person name="Natvig D.O."/>
            <person name="Lalanne C."/>
            <person name="Gautier V."/>
            <person name="Ament-Velasquez S.L."/>
            <person name="Kruys A."/>
            <person name="Hutchinson M.I."/>
            <person name="Powell A.J."/>
            <person name="Barry K."/>
            <person name="Miller A.N."/>
            <person name="Grigoriev I.V."/>
            <person name="Debuchy R."/>
            <person name="Gladieux P."/>
            <person name="Hiltunen Thoren M."/>
            <person name="Johannesson H."/>
        </authorList>
    </citation>
    <scope>NUCLEOTIDE SEQUENCE</scope>
    <source>
        <strain evidence="2">CBS 731.68</strain>
    </source>
</reference>
<dbReference type="AlphaFoldDB" id="A0AAN6YZU2"/>
<evidence type="ECO:0000256" key="1">
    <source>
        <dbReference type="SAM" id="Phobius"/>
    </source>
</evidence>
<keyword evidence="1" id="KW-0812">Transmembrane</keyword>
<dbReference type="Proteomes" id="UP001302602">
    <property type="component" value="Unassembled WGS sequence"/>
</dbReference>
<evidence type="ECO:0000313" key="2">
    <source>
        <dbReference type="EMBL" id="KAK4119678.1"/>
    </source>
</evidence>
<proteinExistence type="predicted"/>
<evidence type="ECO:0000313" key="3">
    <source>
        <dbReference type="Proteomes" id="UP001302602"/>
    </source>
</evidence>
<dbReference type="GeneID" id="87830610"/>
<dbReference type="InterPro" id="IPR021848">
    <property type="entry name" value="HODM_asu-like"/>
</dbReference>
<feature type="transmembrane region" description="Helical" evidence="1">
    <location>
        <begin position="12"/>
        <end position="32"/>
    </location>
</feature>
<dbReference type="RefSeq" id="XP_062643451.1">
    <property type="nucleotide sequence ID" value="XM_062793841.1"/>
</dbReference>
<accession>A0AAN6YZU2</accession>
<dbReference type="Pfam" id="PF11927">
    <property type="entry name" value="HODM_asu-like"/>
    <property type="match status" value="1"/>
</dbReference>
<keyword evidence="1" id="KW-1133">Transmembrane helix</keyword>
<keyword evidence="1" id="KW-0472">Membrane</keyword>
<comment type="caution">
    <text evidence="2">The sequence shown here is derived from an EMBL/GenBank/DDBJ whole genome shotgun (WGS) entry which is preliminary data.</text>
</comment>
<organism evidence="2 3">
    <name type="scientific">Parathielavia appendiculata</name>
    <dbReference type="NCBI Taxonomy" id="2587402"/>
    <lineage>
        <taxon>Eukaryota</taxon>
        <taxon>Fungi</taxon>
        <taxon>Dikarya</taxon>
        <taxon>Ascomycota</taxon>
        <taxon>Pezizomycotina</taxon>
        <taxon>Sordariomycetes</taxon>
        <taxon>Sordariomycetidae</taxon>
        <taxon>Sordariales</taxon>
        <taxon>Chaetomiaceae</taxon>
        <taxon>Parathielavia</taxon>
    </lineage>
</organism>
<keyword evidence="3" id="KW-1185">Reference proteome</keyword>
<sequence length="485" mass="54826">MAPSSYFDAIDWTNTAGSVALIIILFVIVTLASRLRTDRPGAQGPNSPYRLQFPPSRRYVLGELGRTKGLSAVSHAEIPPGVLASRALPTAPDATLGKGTFYTPTGFSREEISALGPFPDYAILSGVPHPEPCDPTWDMSKAVFRPFRPFRWKYHQHMALMKYDANFWIELTRDYHTTLAARHSLLNHHRAQILFQSPSPACDLAVCELMETLLQFLAARYPAHFSLSHDNTLFHNRLLNTTTDLRSATARPLDVIFSHVPEDYAIMLRSEDDGQYYLRAAAVCSSVGWHIAQHRDAPLREIHAEVPDAGNVAMSMDRWFARLAADAPVARCSWSLEDREVVFSSPEVERLAGRKWVRSRFRGREGELRVGDVRLRCDAQTLRRLPVSGAVVFNFKAVFTPLEELRDEPFVPALLGKVLREGKRELVGYKCEEHVRRVALEALDQWAAEQVEQGVVPPDWQVSTLDESPFFPGWEEKWKRQQGQI</sequence>
<gene>
    <name evidence="2" type="ORF">N657DRAFT_649994</name>
</gene>
<dbReference type="EMBL" id="MU853246">
    <property type="protein sequence ID" value="KAK4119678.1"/>
    <property type="molecule type" value="Genomic_DNA"/>
</dbReference>